<gene>
    <name evidence="2" type="ORF">L207DRAFT_520540</name>
</gene>
<feature type="compositionally biased region" description="Polar residues" evidence="1">
    <location>
        <begin position="531"/>
        <end position="547"/>
    </location>
</feature>
<name>A0A2J6QUE6_HYAVF</name>
<keyword evidence="3" id="KW-1185">Reference proteome</keyword>
<sequence>MSSPLLPRVVFKCEIRDNRIIFRASSDFSDENLRVAASQIPIHLDQPSSLTREEDAALGYTALDHLPRYLHQDEYEDLIYQFFSEDRLHRLDIVEELKVIQQLLLKHFTGTVRTNQVLLSSVAFENPRLVERISIITTLIIDAALDQQTKSLLTTRCYSEASLCVGSDLNKYTSSIVVDFRSEHRGVDIADKDDPCRYSVILNLSQVPADHFPSRICLPTFKEYCVLAPFTALVLKRCIPHAILDPKPYAPDAMRYTSPVWVKPGTLIPLKLVSFPAFDCMRNSPEAAVSLRSSGNSLGLFGTLRNYTEWSLSVFVVEAHHRSKENSVFSLPDAQDLVAVFRLKGCQDADQPRPSIVGEVCAALDAGSVDWIELERRMKLLRLSVASSTNTRPSFLSIHHPTNLYRTWTHTRVADSLVQASEEAKPEAQPTLFAALENGIAAAVEIIAVPRNTSEVGVDAPTTSQPSIAAALGTNSQDLNTENTIPQVAKAASGAKSTHGNTAEESAILATPNINPPVEALQNAIPPSPDETVSSQHQEPSSTDTLTPCSSFKFNSPVWNPKAGLTQRLADSIASIFSIESITSFTKAYQQYSQKSLTMPQYPSDLESQLQMHLHVLSHGNSLLHDYEQLVSRAAICQIIHQAPNMRDAVIEDVMRCDRLQRLRLQLSSPINNKKDSDAFWKDFLDRNALLCEIVQNIGSVILVAPGLYELILTAGGSSISSSAIRSSLQPATRSRIVQLCLWQSRHSKAFMKHLNELWQFMFPDTPSNSEPPLIKLPQHIEPLVPSVGPCFPPAFQVLHQIIDHAVDHLSSNSPSDDVIWGRFLETDRMACIREATASMRCLYKAKLDRSSCKAQMAQTVFRNILCIRTLFFGNSSKLRAWRRFESADAVCDLVEKSSQFEELYGNPRVYGQYQFPTSSVDFKRRLATCWTAPWPLASGPPSWAQVYSAASNAEGAGELLRSFIASDMARLGWCSPPEASDWPFLLTPNACAALDQLFPSSPKKQHVDPLLAEVVAVSLSAKLTQEKKNIIGFDRIFVEHILSRFTLYLKEGLVVDAERRHSHAGRKRKRAKGSD</sequence>
<reference evidence="2 3" key="1">
    <citation type="submission" date="2016-04" db="EMBL/GenBank/DDBJ databases">
        <title>A degradative enzymes factory behind the ericoid mycorrhizal symbiosis.</title>
        <authorList>
            <consortium name="DOE Joint Genome Institute"/>
            <person name="Martino E."/>
            <person name="Morin E."/>
            <person name="Grelet G."/>
            <person name="Kuo A."/>
            <person name="Kohler A."/>
            <person name="Daghino S."/>
            <person name="Barry K."/>
            <person name="Choi C."/>
            <person name="Cichocki N."/>
            <person name="Clum A."/>
            <person name="Copeland A."/>
            <person name="Hainaut M."/>
            <person name="Haridas S."/>
            <person name="Labutti K."/>
            <person name="Lindquist E."/>
            <person name="Lipzen A."/>
            <person name="Khouja H.-R."/>
            <person name="Murat C."/>
            <person name="Ohm R."/>
            <person name="Olson A."/>
            <person name="Spatafora J."/>
            <person name="Veneault-Fourrey C."/>
            <person name="Henrissat B."/>
            <person name="Grigoriev I."/>
            <person name="Martin F."/>
            <person name="Perotto S."/>
        </authorList>
    </citation>
    <scope>NUCLEOTIDE SEQUENCE [LARGE SCALE GENOMIC DNA]</scope>
    <source>
        <strain evidence="2 3">F</strain>
    </source>
</reference>
<protein>
    <submittedName>
        <fullName evidence="2">Uncharacterized protein</fullName>
    </submittedName>
</protein>
<organism evidence="2 3">
    <name type="scientific">Hyaloscypha variabilis (strain UAMH 11265 / GT02V1 / F)</name>
    <name type="common">Meliniomyces variabilis</name>
    <dbReference type="NCBI Taxonomy" id="1149755"/>
    <lineage>
        <taxon>Eukaryota</taxon>
        <taxon>Fungi</taxon>
        <taxon>Dikarya</taxon>
        <taxon>Ascomycota</taxon>
        <taxon>Pezizomycotina</taxon>
        <taxon>Leotiomycetes</taxon>
        <taxon>Helotiales</taxon>
        <taxon>Hyaloscyphaceae</taxon>
        <taxon>Hyaloscypha</taxon>
        <taxon>Hyaloscypha variabilis</taxon>
    </lineage>
</organism>
<feature type="region of interest" description="Disordered" evidence="1">
    <location>
        <begin position="523"/>
        <end position="547"/>
    </location>
</feature>
<evidence type="ECO:0000313" key="3">
    <source>
        <dbReference type="Proteomes" id="UP000235786"/>
    </source>
</evidence>
<dbReference type="EMBL" id="KZ613970">
    <property type="protein sequence ID" value="PMD29885.1"/>
    <property type="molecule type" value="Genomic_DNA"/>
</dbReference>
<evidence type="ECO:0000256" key="1">
    <source>
        <dbReference type="SAM" id="MobiDB-lite"/>
    </source>
</evidence>
<dbReference type="AlphaFoldDB" id="A0A2J6QUE6"/>
<proteinExistence type="predicted"/>
<evidence type="ECO:0000313" key="2">
    <source>
        <dbReference type="EMBL" id="PMD29885.1"/>
    </source>
</evidence>
<dbReference type="Proteomes" id="UP000235786">
    <property type="component" value="Unassembled WGS sequence"/>
</dbReference>
<accession>A0A2J6QUE6</accession>
<dbReference type="OrthoDB" id="3550869at2759"/>